<dbReference type="Proteomes" id="UP001066276">
    <property type="component" value="Chromosome 7"/>
</dbReference>
<keyword evidence="2" id="KW-1185">Reference proteome</keyword>
<sequence length="141" mass="15754">MGNGAGTHVANATGRSICVFYCTDKMVIEEVVTDVDTGFGGSSFETEDYISSGRNSKFSLRRNPQVQYFSLPAGDLSKIPRDGDMYISVFFDDDGGDDGDMICYNFFIPSDRSVIVTPDCNVKLQRYGSREWEDEEGNFYQ</sequence>
<gene>
    <name evidence="1" type="ORF">NDU88_009280</name>
</gene>
<dbReference type="EMBL" id="JANPWB010000011">
    <property type="protein sequence ID" value="KAJ1130936.1"/>
    <property type="molecule type" value="Genomic_DNA"/>
</dbReference>
<reference evidence="1" key="1">
    <citation type="journal article" date="2022" name="bioRxiv">
        <title>Sequencing and chromosome-scale assembly of the giantPleurodeles waltlgenome.</title>
        <authorList>
            <person name="Brown T."/>
            <person name="Elewa A."/>
            <person name="Iarovenko S."/>
            <person name="Subramanian E."/>
            <person name="Araus A.J."/>
            <person name="Petzold A."/>
            <person name="Susuki M."/>
            <person name="Suzuki K.-i.T."/>
            <person name="Hayashi T."/>
            <person name="Toyoda A."/>
            <person name="Oliveira C."/>
            <person name="Osipova E."/>
            <person name="Leigh N.D."/>
            <person name="Simon A."/>
            <person name="Yun M.H."/>
        </authorList>
    </citation>
    <scope>NUCLEOTIDE SEQUENCE</scope>
    <source>
        <strain evidence="1">20211129_DDA</strain>
        <tissue evidence="1">Liver</tissue>
    </source>
</reference>
<accession>A0AAV7PS11</accession>
<name>A0AAV7PS11_PLEWA</name>
<dbReference type="AlphaFoldDB" id="A0AAV7PS11"/>
<evidence type="ECO:0000313" key="2">
    <source>
        <dbReference type="Proteomes" id="UP001066276"/>
    </source>
</evidence>
<proteinExistence type="predicted"/>
<protein>
    <submittedName>
        <fullName evidence="1">Uncharacterized protein</fullName>
    </submittedName>
</protein>
<comment type="caution">
    <text evidence="1">The sequence shown here is derived from an EMBL/GenBank/DDBJ whole genome shotgun (WGS) entry which is preliminary data.</text>
</comment>
<organism evidence="1 2">
    <name type="scientific">Pleurodeles waltl</name>
    <name type="common">Iberian ribbed newt</name>
    <dbReference type="NCBI Taxonomy" id="8319"/>
    <lineage>
        <taxon>Eukaryota</taxon>
        <taxon>Metazoa</taxon>
        <taxon>Chordata</taxon>
        <taxon>Craniata</taxon>
        <taxon>Vertebrata</taxon>
        <taxon>Euteleostomi</taxon>
        <taxon>Amphibia</taxon>
        <taxon>Batrachia</taxon>
        <taxon>Caudata</taxon>
        <taxon>Salamandroidea</taxon>
        <taxon>Salamandridae</taxon>
        <taxon>Pleurodelinae</taxon>
        <taxon>Pleurodeles</taxon>
    </lineage>
</organism>
<evidence type="ECO:0000313" key="1">
    <source>
        <dbReference type="EMBL" id="KAJ1130936.1"/>
    </source>
</evidence>